<dbReference type="STRING" id="150033.RV14_GL000398"/>
<evidence type="ECO:0000256" key="5">
    <source>
        <dbReference type="ARBA" id="ARBA00023125"/>
    </source>
</evidence>
<keyword evidence="6 7" id="KW-0804">Transcription</keyword>
<evidence type="ECO:0000256" key="7">
    <source>
        <dbReference type="HAMAP-Rule" id="MF_00173"/>
    </source>
</evidence>
<evidence type="ECO:0000256" key="2">
    <source>
        <dbReference type="ARBA" id="ARBA00008316"/>
    </source>
</evidence>
<evidence type="ECO:0000259" key="9">
    <source>
        <dbReference type="Pfam" id="PF02863"/>
    </source>
</evidence>
<dbReference type="InterPro" id="IPR036251">
    <property type="entry name" value="Arg_repress_C_sf"/>
</dbReference>
<comment type="caution">
    <text evidence="10">The sequence shown here is derived from an EMBL/GenBank/DDBJ whole genome shotgun (WGS) entry which is preliminary data.</text>
</comment>
<evidence type="ECO:0000256" key="3">
    <source>
        <dbReference type="ARBA" id="ARBA00022490"/>
    </source>
</evidence>
<accession>A0A1L8WIK1</accession>
<keyword evidence="3 7" id="KW-0963">Cytoplasm</keyword>
<keyword evidence="7" id="KW-0678">Repressor</keyword>
<dbReference type="GO" id="GO:0005737">
    <property type="term" value="C:cytoplasm"/>
    <property type="evidence" value="ECO:0007669"/>
    <property type="project" value="UniProtKB-SubCell"/>
</dbReference>
<organism evidence="10 11">
    <name type="scientific">Enterococcus ratti</name>
    <dbReference type="NCBI Taxonomy" id="150033"/>
    <lineage>
        <taxon>Bacteria</taxon>
        <taxon>Bacillati</taxon>
        <taxon>Bacillota</taxon>
        <taxon>Bacilli</taxon>
        <taxon>Lactobacillales</taxon>
        <taxon>Enterococcaceae</taxon>
        <taxon>Enterococcus</taxon>
    </lineage>
</organism>
<dbReference type="Proteomes" id="UP000182152">
    <property type="component" value="Unassembled WGS sequence"/>
</dbReference>
<sequence>MRKSERHLLIKQVIKEFTVRTQEELLAKLEDYGVTATQATISRDIRDLKIVKAPDEQGISRFVFFQGKKENEAKTDDEKRLVQTIEDIVTKVERVHFLTIVHTLPDNAPLFASVLDEIKPPHIVSTIAGFDTTIVISQNDEEAKLVEKFLQTPKKTTLFKKQFNSNIDKV</sequence>
<evidence type="ECO:0000259" key="8">
    <source>
        <dbReference type="Pfam" id="PF01316"/>
    </source>
</evidence>
<dbReference type="GO" id="GO:0006526">
    <property type="term" value="P:L-arginine biosynthetic process"/>
    <property type="evidence" value="ECO:0007669"/>
    <property type="project" value="UniProtKB-UniPathway"/>
</dbReference>
<evidence type="ECO:0000256" key="4">
    <source>
        <dbReference type="ARBA" id="ARBA00023015"/>
    </source>
</evidence>
<comment type="function">
    <text evidence="7">Regulates arginine biosynthesis genes.</text>
</comment>
<dbReference type="PANTHER" id="PTHR34471">
    <property type="entry name" value="ARGININE REPRESSOR"/>
    <property type="match status" value="1"/>
</dbReference>
<comment type="similarity">
    <text evidence="2 7">Belongs to the ArgR family.</text>
</comment>
<evidence type="ECO:0000256" key="6">
    <source>
        <dbReference type="ARBA" id="ARBA00023163"/>
    </source>
</evidence>
<dbReference type="Gene3D" id="1.10.10.10">
    <property type="entry name" value="Winged helix-like DNA-binding domain superfamily/Winged helix DNA-binding domain"/>
    <property type="match status" value="1"/>
</dbReference>
<evidence type="ECO:0000313" key="10">
    <source>
        <dbReference type="EMBL" id="OJG80854.1"/>
    </source>
</evidence>
<dbReference type="GO" id="GO:1900079">
    <property type="term" value="P:regulation of arginine biosynthetic process"/>
    <property type="evidence" value="ECO:0007669"/>
    <property type="project" value="UniProtKB-UniRule"/>
</dbReference>
<dbReference type="AlphaFoldDB" id="A0A1L8WIK1"/>
<gene>
    <name evidence="7" type="primary">argR</name>
    <name evidence="10" type="ORF">RV14_GL000398</name>
</gene>
<keyword evidence="7" id="KW-0028">Amino-acid biosynthesis</keyword>
<evidence type="ECO:0000313" key="11">
    <source>
        <dbReference type="Proteomes" id="UP000182152"/>
    </source>
</evidence>
<feature type="domain" description="Arginine repressor C-terminal" evidence="9">
    <location>
        <begin position="86"/>
        <end position="150"/>
    </location>
</feature>
<dbReference type="InterPro" id="IPR001669">
    <property type="entry name" value="Arg_repress"/>
</dbReference>
<dbReference type="RefSeq" id="WP_071855592.1">
    <property type="nucleotide sequence ID" value="NZ_JXLB01000012.1"/>
</dbReference>
<dbReference type="SUPFAM" id="SSF55252">
    <property type="entry name" value="C-terminal domain of arginine repressor"/>
    <property type="match status" value="1"/>
</dbReference>
<evidence type="ECO:0000256" key="1">
    <source>
        <dbReference type="ARBA" id="ARBA00004496"/>
    </source>
</evidence>
<dbReference type="InterPro" id="IPR036390">
    <property type="entry name" value="WH_DNA-bd_sf"/>
</dbReference>
<dbReference type="PRINTS" id="PR01467">
    <property type="entry name" value="ARGREPRESSOR"/>
</dbReference>
<name>A0A1L8WIK1_9ENTE</name>
<keyword evidence="11" id="KW-1185">Reference proteome</keyword>
<reference evidence="10 11" key="1">
    <citation type="submission" date="2014-12" db="EMBL/GenBank/DDBJ databases">
        <title>Draft genome sequences of 29 type strains of Enterococci.</title>
        <authorList>
            <person name="Zhong Z."/>
            <person name="Sun Z."/>
            <person name="Liu W."/>
            <person name="Zhang W."/>
            <person name="Zhang H."/>
        </authorList>
    </citation>
    <scope>NUCLEOTIDE SEQUENCE [LARGE SCALE GENOMIC DNA]</scope>
    <source>
        <strain evidence="10 11">DSM 15687</strain>
    </source>
</reference>
<dbReference type="InterPro" id="IPR020900">
    <property type="entry name" value="Arg_repress_DNA-bd"/>
</dbReference>
<dbReference type="EMBL" id="JXLB01000012">
    <property type="protein sequence ID" value="OJG80854.1"/>
    <property type="molecule type" value="Genomic_DNA"/>
</dbReference>
<keyword evidence="4 7" id="KW-0805">Transcription regulation</keyword>
<dbReference type="Pfam" id="PF01316">
    <property type="entry name" value="Arg_repressor"/>
    <property type="match status" value="1"/>
</dbReference>
<protein>
    <recommendedName>
        <fullName evidence="7">Arginine repressor</fullName>
    </recommendedName>
</protein>
<dbReference type="GO" id="GO:0034618">
    <property type="term" value="F:arginine binding"/>
    <property type="evidence" value="ECO:0007669"/>
    <property type="project" value="InterPro"/>
</dbReference>
<dbReference type="InterPro" id="IPR020899">
    <property type="entry name" value="Arg_repress_C"/>
</dbReference>
<keyword evidence="7" id="KW-0055">Arginine biosynthesis</keyword>
<dbReference type="UniPathway" id="UPA00068"/>
<dbReference type="GO" id="GO:0003677">
    <property type="term" value="F:DNA binding"/>
    <property type="evidence" value="ECO:0007669"/>
    <property type="project" value="UniProtKB-KW"/>
</dbReference>
<dbReference type="HAMAP" id="MF_00173">
    <property type="entry name" value="Arg_repressor"/>
    <property type="match status" value="1"/>
</dbReference>
<dbReference type="PANTHER" id="PTHR34471:SF1">
    <property type="entry name" value="ARGININE REPRESSOR"/>
    <property type="match status" value="1"/>
</dbReference>
<dbReference type="SUPFAM" id="SSF46785">
    <property type="entry name" value="Winged helix' DNA-binding domain"/>
    <property type="match status" value="1"/>
</dbReference>
<comment type="pathway">
    <text evidence="7">Amino-acid biosynthesis; L-arginine biosynthesis [regulation].</text>
</comment>
<dbReference type="GO" id="GO:0051259">
    <property type="term" value="P:protein complex oligomerization"/>
    <property type="evidence" value="ECO:0007669"/>
    <property type="project" value="InterPro"/>
</dbReference>
<dbReference type="GO" id="GO:0003700">
    <property type="term" value="F:DNA-binding transcription factor activity"/>
    <property type="evidence" value="ECO:0007669"/>
    <property type="project" value="UniProtKB-UniRule"/>
</dbReference>
<dbReference type="InterPro" id="IPR036388">
    <property type="entry name" value="WH-like_DNA-bd_sf"/>
</dbReference>
<dbReference type="Pfam" id="PF02863">
    <property type="entry name" value="Arg_repressor_C"/>
    <property type="match status" value="1"/>
</dbReference>
<feature type="domain" description="Arginine repressor DNA-binding" evidence="8">
    <location>
        <begin position="1"/>
        <end position="64"/>
    </location>
</feature>
<comment type="subcellular location">
    <subcellularLocation>
        <location evidence="1 7">Cytoplasm</location>
    </subcellularLocation>
</comment>
<dbReference type="OrthoDB" id="9807089at2"/>
<dbReference type="Gene3D" id="3.30.1360.40">
    <property type="match status" value="1"/>
</dbReference>
<keyword evidence="5 7" id="KW-0238">DNA-binding</keyword>
<proteinExistence type="inferred from homology"/>